<dbReference type="Pfam" id="PF19643">
    <property type="entry name" value="DUF6146"/>
    <property type="match status" value="1"/>
</dbReference>
<dbReference type="AlphaFoldDB" id="A0A1D8P7H7"/>
<evidence type="ECO:0008006" key="3">
    <source>
        <dbReference type="Google" id="ProtNLM"/>
    </source>
</evidence>
<dbReference type="STRING" id="1850246.LPB138_07450"/>
<evidence type="ECO:0000313" key="2">
    <source>
        <dbReference type="Proteomes" id="UP000176050"/>
    </source>
</evidence>
<dbReference type="OrthoDB" id="1119488at2"/>
<sequence length="133" mass="15856">MKNLFYFLAITVMVVSCGTSNKIINARTDSDIEESVVIENDSLEYKIIIYDIGFSNYLNSIAKPVNFYSQNYYENKNIFYVTSWNIRARNPLQYGDFYGNEIDYQQNIDYGLDVNYKLFNYFKFVEYKYGIRF</sequence>
<name>A0A1D8P7H7_9FLAO</name>
<evidence type="ECO:0000313" key="1">
    <source>
        <dbReference type="EMBL" id="AOW20520.1"/>
    </source>
</evidence>
<dbReference type="PROSITE" id="PS51257">
    <property type="entry name" value="PROKAR_LIPOPROTEIN"/>
    <property type="match status" value="1"/>
</dbReference>
<dbReference type="Proteomes" id="UP000176050">
    <property type="component" value="Chromosome"/>
</dbReference>
<protein>
    <recommendedName>
        <fullName evidence="3">Lipoprotein</fullName>
    </recommendedName>
</protein>
<proteinExistence type="predicted"/>
<dbReference type="InterPro" id="IPR046144">
    <property type="entry name" value="DUF6146"/>
</dbReference>
<accession>A0A1D8P7H7</accession>
<dbReference type="KEGG" id="lul:LPB138_07450"/>
<dbReference type="RefSeq" id="WP_070236663.1">
    <property type="nucleotide sequence ID" value="NZ_CP017478.1"/>
</dbReference>
<gene>
    <name evidence="1" type="ORF">LPB138_07450</name>
</gene>
<reference evidence="1 2" key="1">
    <citation type="submission" date="2016-10" db="EMBL/GenBank/DDBJ databases">
        <title>Lutibacter sp. LPB0138, isolated from marine gastropod.</title>
        <authorList>
            <person name="Kim E."/>
            <person name="Yi H."/>
        </authorList>
    </citation>
    <scope>NUCLEOTIDE SEQUENCE [LARGE SCALE GENOMIC DNA]</scope>
    <source>
        <strain evidence="1 2">LPB0138</strain>
    </source>
</reference>
<organism evidence="1 2">
    <name type="scientific">Urechidicola croceus</name>
    <dbReference type="NCBI Taxonomy" id="1850246"/>
    <lineage>
        <taxon>Bacteria</taxon>
        <taxon>Pseudomonadati</taxon>
        <taxon>Bacteroidota</taxon>
        <taxon>Flavobacteriia</taxon>
        <taxon>Flavobacteriales</taxon>
        <taxon>Flavobacteriaceae</taxon>
        <taxon>Urechidicola</taxon>
    </lineage>
</organism>
<dbReference type="EMBL" id="CP017478">
    <property type="protein sequence ID" value="AOW20520.1"/>
    <property type="molecule type" value="Genomic_DNA"/>
</dbReference>
<keyword evidence="2" id="KW-1185">Reference proteome</keyword>